<dbReference type="PIRSF" id="PIRSF000102">
    <property type="entry name" value="Lac_mal_DH"/>
    <property type="match status" value="1"/>
</dbReference>
<comment type="catalytic activity">
    <reaction evidence="5">
        <text>(S)-malate + NAD(+) = oxaloacetate + NADH + H(+)</text>
        <dbReference type="Rhea" id="RHEA:21432"/>
        <dbReference type="ChEBI" id="CHEBI:15378"/>
        <dbReference type="ChEBI" id="CHEBI:15589"/>
        <dbReference type="ChEBI" id="CHEBI:16452"/>
        <dbReference type="ChEBI" id="CHEBI:57540"/>
        <dbReference type="ChEBI" id="CHEBI:57945"/>
        <dbReference type="EC" id="1.1.1.37"/>
    </reaction>
</comment>
<comment type="similarity">
    <text evidence="1">Belongs to the LDH/MDH superfamily. LDH family.</text>
</comment>
<accession>A0ABR9VRM1</accession>
<feature type="binding site" evidence="5">
    <location>
        <position position="131"/>
    </location>
    <ligand>
        <name>substrate</name>
    </ligand>
</feature>
<keyword evidence="3 5" id="KW-0560">Oxidoreductase</keyword>
<feature type="binding site" evidence="5">
    <location>
        <position position="99"/>
    </location>
    <ligand>
        <name>substrate</name>
    </ligand>
</feature>
<feature type="domain" description="Lactate/malate dehydrogenase C-terminal" evidence="7">
    <location>
        <begin position="158"/>
        <end position="319"/>
    </location>
</feature>
<dbReference type="PANTHER" id="PTHR43128">
    <property type="entry name" value="L-2-HYDROXYCARBOXYLATE DEHYDROGENASE (NAD(P)(+))"/>
    <property type="match status" value="1"/>
</dbReference>
<reference evidence="8 9" key="1">
    <citation type="submission" date="2020-10" db="EMBL/GenBank/DDBJ databases">
        <authorList>
            <person name="Castelo-Branco R."/>
            <person name="Eusebio N."/>
            <person name="Adriana R."/>
            <person name="Vieira A."/>
            <person name="Brugerolle De Fraissinette N."/>
            <person name="Rezende De Castro R."/>
            <person name="Schneider M.P."/>
            <person name="Vasconcelos V."/>
            <person name="Leao P.N."/>
        </authorList>
    </citation>
    <scope>NUCLEOTIDE SEQUENCE [LARGE SCALE GENOMIC DNA]</scope>
    <source>
        <strain evidence="8 9">LEGE 00031</strain>
    </source>
</reference>
<feature type="domain" description="Lactate/malate dehydrogenase N-terminal" evidence="6">
    <location>
        <begin position="15"/>
        <end position="153"/>
    </location>
</feature>
<feature type="binding site" evidence="5">
    <location>
        <position position="162"/>
    </location>
    <ligand>
        <name>substrate</name>
    </ligand>
</feature>
<feature type="binding site" evidence="5">
    <location>
        <begin position="20"/>
        <end position="25"/>
    </location>
    <ligand>
        <name>NAD(+)</name>
        <dbReference type="ChEBI" id="CHEBI:57540"/>
    </ligand>
</feature>
<evidence type="ECO:0000256" key="1">
    <source>
        <dbReference type="ARBA" id="ARBA00006054"/>
    </source>
</evidence>
<dbReference type="Proteomes" id="UP000658720">
    <property type="component" value="Unassembled WGS sequence"/>
</dbReference>
<comment type="similarity">
    <text evidence="5">Belongs to the LDH/MDH superfamily. MDH type 3 family.</text>
</comment>
<dbReference type="Pfam" id="PF02866">
    <property type="entry name" value="Ldh_1_C"/>
    <property type="match status" value="1"/>
</dbReference>
<dbReference type="CDD" id="cd01339">
    <property type="entry name" value="LDH-like_MDH"/>
    <property type="match status" value="1"/>
</dbReference>
<evidence type="ECO:0000259" key="7">
    <source>
        <dbReference type="Pfam" id="PF02866"/>
    </source>
</evidence>
<comment type="function">
    <text evidence="5">Catalyzes the reversible oxidation of malate to oxaloacetate.</text>
</comment>
<dbReference type="SUPFAM" id="SSF56327">
    <property type="entry name" value="LDH C-terminal domain-like"/>
    <property type="match status" value="1"/>
</dbReference>
<sequence>MNSLEYSPIACQSLQVTVVGAGNVGRTLAQRLVQKNVANVVLLDIVPGLPQGIALDLMSAQSVEEYDNKIVGTNEYEATAGSDVVVITAGLPRKPGMSRDDLLGKNANIVAQAAREALRYSPTAILIVVTNPLDVMTYLAWKVTGLPPQRVIGMAGVLDSARLKAFIAMKLGACPSDINTLVLGGHGDLMLPLPRYCTVSGVPITELMPSQTIAELVERTRNGGAEIAALLQTGTAYYAPASSAGVMVESILRNQSRILPAATYLDGMYGLKDIFLGVPCRLGCRGVEDILEVQLTPEEKDALHLSAEAVRRNIDVALAMVKDS</sequence>
<dbReference type="InterPro" id="IPR015955">
    <property type="entry name" value="Lactate_DH/Glyco_Ohase_4_C"/>
</dbReference>
<comment type="caution">
    <text evidence="8">The sequence shown here is derived from an EMBL/GenBank/DDBJ whole genome shotgun (WGS) entry which is preliminary data.</text>
</comment>
<feature type="binding site" evidence="5">
    <location>
        <position position="93"/>
    </location>
    <ligand>
        <name>substrate</name>
    </ligand>
</feature>
<dbReference type="Gene3D" id="3.40.50.720">
    <property type="entry name" value="NAD(P)-binding Rossmann-like Domain"/>
    <property type="match status" value="1"/>
</dbReference>
<feature type="binding site" evidence="5">
    <location>
        <position position="44"/>
    </location>
    <ligand>
        <name>NAD(+)</name>
        <dbReference type="ChEBI" id="CHEBI:57540"/>
    </ligand>
</feature>
<proteinExistence type="inferred from homology"/>
<dbReference type="InterPro" id="IPR036291">
    <property type="entry name" value="NAD(P)-bd_dom_sf"/>
</dbReference>
<dbReference type="Gene3D" id="3.90.110.10">
    <property type="entry name" value="Lactate dehydrogenase/glycoside hydrolase, family 4, C-terminal"/>
    <property type="match status" value="1"/>
</dbReference>
<evidence type="ECO:0000256" key="5">
    <source>
        <dbReference type="HAMAP-Rule" id="MF_00487"/>
    </source>
</evidence>
<feature type="binding site" evidence="5">
    <location>
        <position position="106"/>
    </location>
    <ligand>
        <name>NAD(+)</name>
        <dbReference type="ChEBI" id="CHEBI:57540"/>
    </ligand>
</feature>
<evidence type="ECO:0000313" key="9">
    <source>
        <dbReference type="Proteomes" id="UP000658720"/>
    </source>
</evidence>
<dbReference type="InterPro" id="IPR001557">
    <property type="entry name" value="L-lactate/malate_DH"/>
</dbReference>
<dbReference type="PRINTS" id="PR00086">
    <property type="entry name" value="LLDHDRGNASE"/>
</dbReference>
<organism evidence="8 9">
    <name type="scientific">Synechocystis salina LEGE 00031</name>
    <dbReference type="NCBI Taxonomy" id="1828736"/>
    <lineage>
        <taxon>Bacteria</taxon>
        <taxon>Bacillati</taxon>
        <taxon>Cyanobacteriota</taxon>
        <taxon>Cyanophyceae</taxon>
        <taxon>Synechococcales</taxon>
        <taxon>Merismopediaceae</taxon>
        <taxon>Synechocystis</taxon>
    </lineage>
</organism>
<keyword evidence="2 5" id="KW-0816">Tricarboxylic acid cycle</keyword>
<evidence type="ECO:0000256" key="2">
    <source>
        <dbReference type="ARBA" id="ARBA00022532"/>
    </source>
</evidence>
<dbReference type="InterPro" id="IPR022383">
    <property type="entry name" value="Lactate/malate_DH_C"/>
</dbReference>
<dbReference type="GO" id="GO:0030060">
    <property type="term" value="F:L-malate dehydrogenase (NAD+) activity"/>
    <property type="evidence" value="ECO:0007669"/>
    <property type="project" value="UniProtKB-EC"/>
</dbReference>
<dbReference type="SUPFAM" id="SSF51735">
    <property type="entry name" value="NAD(P)-binding Rossmann-fold domains"/>
    <property type="match status" value="1"/>
</dbReference>
<keyword evidence="4 5" id="KW-0520">NAD</keyword>
<dbReference type="EMBL" id="JADEVV010000021">
    <property type="protein sequence ID" value="MBE9254005.1"/>
    <property type="molecule type" value="Genomic_DNA"/>
</dbReference>
<dbReference type="HAMAP" id="MF_00487">
    <property type="entry name" value="Malate_dehydrog_3"/>
    <property type="match status" value="1"/>
</dbReference>
<dbReference type="NCBIfam" id="TIGR01763">
    <property type="entry name" value="MalateDH_bact"/>
    <property type="match status" value="1"/>
</dbReference>
<evidence type="ECO:0000256" key="3">
    <source>
        <dbReference type="ARBA" id="ARBA00023002"/>
    </source>
</evidence>
<protein>
    <recommendedName>
        <fullName evidence="5">Malate dehydrogenase</fullName>
        <ecNumber evidence="5">1.1.1.37</ecNumber>
    </recommendedName>
</protein>
<evidence type="ECO:0000313" key="8">
    <source>
        <dbReference type="EMBL" id="MBE9254005.1"/>
    </source>
</evidence>
<name>A0ABR9VRM1_9SYNC</name>
<evidence type="ECO:0000259" key="6">
    <source>
        <dbReference type="Pfam" id="PF00056"/>
    </source>
</evidence>
<dbReference type="RefSeq" id="WP_194019706.1">
    <property type="nucleotide sequence ID" value="NZ_JADEVV010000021.1"/>
</dbReference>
<dbReference type="NCBIfam" id="NF004863">
    <property type="entry name" value="PRK06223.1"/>
    <property type="match status" value="1"/>
</dbReference>
<keyword evidence="9" id="KW-1185">Reference proteome</keyword>
<dbReference type="Pfam" id="PF00056">
    <property type="entry name" value="Ldh_1_N"/>
    <property type="match status" value="1"/>
</dbReference>
<dbReference type="EC" id="1.1.1.37" evidence="5"/>
<dbReference type="PANTHER" id="PTHR43128:SF16">
    <property type="entry name" value="L-LACTATE DEHYDROGENASE"/>
    <property type="match status" value="1"/>
</dbReference>
<feature type="active site" description="Proton acceptor" evidence="5">
    <location>
        <position position="186"/>
    </location>
</feature>
<gene>
    <name evidence="5 8" type="primary">mdh</name>
    <name evidence="8" type="ORF">IQ217_09155</name>
</gene>
<dbReference type="InterPro" id="IPR001236">
    <property type="entry name" value="Lactate/malate_DH_N"/>
</dbReference>
<evidence type="ECO:0000256" key="4">
    <source>
        <dbReference type="ARBA" id="ARBA00023027"/>
    </source>
</evidence>
<dbReference type="InterPro" id="IPR011275">
    <property type="entry name" value="Malate_DH_type3"/>
</dbReference>
<feature type="binding site" evidence="5">
    <location>
        <begin position="129"/>
        <end position="131"/>
    </location>
    <ligand>
        <name>NAD(+)</name>
        <dbReference type="ChEBI" id="CHEBI:57540"/>
    </ligand>
</feature>